<feature type="compositionally biased region" description="Basic and acidic residues" evidence="2">
    <location>
        <begin position="14"/>
        <end position="35"/>
    </location>
</feature>
<sequence length="79" mass="8555">MAEDNKLQNATDKLIGKAKELEGRLTGDKEREVEGKTQSLKGQAKDDVQKVRDTAHDAVDAAKGFVKGLKGDSDDKDAQ</sequence>
<feature type="region of interest" description="Disordered" evidence="2">
    <location>
        <begin position="1"/>
        <end position="52"/>
    </location>
</feature>
<evidence type="ECO:0000313" key="3">
    <source>
        <dbReference type="EMBL" id="ORI98269.1"/>
    </source>
</evidence>
<dbReference type="Gene3D" id="1.10.1470.10">
    <property type="entry name" value="YjbJ"/>
    <property type="match status" value="1"/>
</dbReference>
<name>A0A1X0VFA5_LEUPS</name>
<dbReference type="Proteomes" id="UP000192288">
    <property type="component" value="Unassembled WGS sequence"/>
</dbReference>
<protein>
    <submittedName>
        <fullName evidence="3">CsbD family protein</fullName>
    </submittedName>
</protein>
<dbReference type="Pfam" id="PF05532">
    <property type="entry name" value="CsbD"/>
    <property type="match status" value="1"/>
</dbReference>
<feature type="compositionally biased region" description="Basic and acidic residues" evidence="2">
    <location>
        <begin position="43"/>
        <end position="52"/>
    </location>
</feature>
<evidence type="ECO:0000256" key="1">
    <source>
        <dbReference type="ARBA" id="ARBA00009129"/>
    </source>
</evidence>
<dbReference type="STRING" id="33968.BMS77_04145"/>
<dbReference type="eggNOG" id="COG3237">
    <property type="taxonomic scope" value="Bacteria"/>
</dbReference>
<dbReference type="GeneID" id="97230940"/>
<comment type="similarity">
    <text evidence="1">Belongs to the UPF0337 (CsbD) family.</text>
</comment>
<accession>A0A1X0VFA5</accession>
<evidence type="ECO:0000256" key="2">
    <source>
        <dbReference type="SAM" id="MobiDB-lite"/>
    </source>
</evidence>
<gene>
    <name evidence="3" type="ORF">BMR96_02700</name>
</gene>
<dbReference type="InterPro" id="IPR008462">
    <property type="entry name" value="CsbD"/>
</dbReference>
<organism evidence="3 4">
    <name type="scientific">Leuconostoc pseudomesenteroides</name>
    <dbReference type="NCBI Taxonomy" id="33968"/>
    <lineage>
        <taxon>Bacteria</taxon>
        <taxon>Bacillati</taxon>
        <taxon>Bacillota</taxon>
        <taxon>Bacilli</taxon>
        <taxon>Lactobacillales</taxon>
        <taxon>Lactobacillaceae</taxon>
        <taxon>Leuconostoc</taxon>
    </lineage>
</organism>
<proteinExistence type="inferred from homology"/>
<dbReference type="SUPFAM" id="SSF69047">
    <property type="entry name" value="Hypothetical protein YjbJ"/>
    <property type="match status" value="1"/>
</dbReference>
<dbReference type="RefSeq" id="WP_004910520.1">
    <property type="nucleotide sequence ID" value="NZ_MPLS01000006.1"/>
</dbReference>
<dbReference type="InterPro" id="IPR036629">
    <property type="entry name" value="YjbJ_sf"/>
</dbReference>
<comment type="caution">
    <text evidence="3">The sequence shown here is derived from an EMBL/GenBank/DDBJ whole genome shotgun (WGS) entry which is preliminary data.</text>
</comment>
<dbReference type="EMBL" id="MPLS01000006">
    <property type="protein sequence ID" value="ORI98269.1"/>
    <property type="molecule type" value="Genomic_DNA"/>
</dbReference>
<evidence type="ECO:0000313" key="4">
    <source>
        <dbReference type="Proteomes" id="UP000192288"/>
    </source>
</evidence>
<reference evidence="3 4" key="1">
    <citation type="journal article" date="2017" name="Front. Microbiol.">
        <title>Genomic Characterization of Dairy Associated Leuconostoc Species and Diversity of Leuconostocs in Undefined Mixed Mesophilic Starter Cultures.</title>
        <authorList>
            <person name="Frantzen C.A."/>
            <person name="Kot W."/>
            <person name="Pedersen T.B."/>
            <person name="Ardo Y.M."/>
            <person name="Broadbent J.R."/>
            <person name="Neve H."/>
            <person name="Hansen L.H."/>
            <person name="Dal Bello F."/>
            <person name="Ostlie H.M."/>
            <person name="Kleppen H.P."/>
            <person name="Vogensen F.K."/>
            <person name="Holo H."/>
        </authorList>
    </citation>
    <scope>NUCLEOTIDE SEQUENCE [LARGE SCALE GENOMIC DNA]</scope>
    <source>
        <strain evidence="3 4">LMGCF08</strain>
    </source>
</reference>
<dbReference type="AlphaFoldDB" id="A0A1X0VFA5"/>